<protein>
    <submittedName>
        <fullName evidence="7">DUF202 domain-containing protein</fullName>
    </submittedName>
</protein>
<evidence type="ECO:0000256" key="4">
    <source>
        <dbReference type="ARBA" id="ARBA00023136"/>
    </source>
</evidence>
<comment type="caution">
    <text evidence="7">The sequence shown here is derived from an EMBL/GenBank/DDBJ whole genome shotgun (WGS) entry which is preliminary data.</text>
</comment>
<dbReference type="EMBL" id="JADJOT010000010">
    <property type="protein sequence ID" value="MBK7955124.1"/>
    <property type="molecule type" value="Genomic_DNA"/>
</dbReference>
<dbReference type="InterPro" id="IPR003807">
    <property type="entry name" value="DUF202"/>
</dbReference>
<evidence type="ECO:0000256" key="5">
    <source>
        <dbReference type="SAM" id="Phobius"/>
    </source>
</evidence>
<proteinExistence type="predicted"/>
<feature type="transmembrane region" description="Helical" evidence="5">
    <location>
        <begin position="74"/>
        <end position="95"/>
    </location>
</feature>
<accession>A0A935W5F0</accession>
<comment type="subcellular location">
    <subcellularLocation>
        <location evidence="1">Endomembrane system</location>
        <topology evidence="1">Multi-pass membrane protein</topology>
    </subcellularLocation>
</comment>
<feature type="transmembrane region" description="Helical" evidence="5">
    <location>
        <begin position="124"/>
        <end position="144"/>
    </location>
</feature>
<feature type="transmembrane region" description="Helical" evidence="5">
    <location>
        <begin position="36"/>
        <end position="54"/>
    </location>
</feature>
<dbReference type="Pfam" id="PF02656">
    <property type="entry name" value="DUF202"/>
    <property type="match status" value="1"/>
</dbReference>
<dbReference type="Proteomes" id="UP000706151">
    <property type="component" value="Unassembled WGS sequence"/>
</dbReference>
<evidence type="ECO:0000256" key="3">
    <source>
        <dbReference type="ARBA" id="ARBA00022989"/>
    </source>
</evidence>
<evidence type="ECO:0000256" key="2">
    <source>
        <dbReference type="ARBA" id="ARBA00022692"/>
    </source>
</evidence>
<sequence>MSDAQASGQAERFEVRVSADSHFAWLRTRLAIESTMMAYMRTSVSLIGFGFAIVQFLQNVDDLPGASAPRFPYAAWYLGLALIFCGILASVISVLEYRRMLSYLWSANYAAIAGMASEREKTPLYAAALVLILIGTFAFFSVLLRFL</sequence>
<evidence type="ECO:0000313" key="7">
    <source>
        <dbReference type="EMBL" id="MBK7955124.1"/>
    </source>
</evidence>
<dbReference type="GO" id="GO:0012505">
    <property type="term" value="C:endomembrane system"/>
    <property type="evidence" value="ECO:0007669"/>
    <property type="project" value="UniProtKB-SubCell"/>
</dbReference>
<name>A0A935W5F0_9PROT</name>
<evidence type="ECO:0000256" key="1">
    <source>
        <dbReference type="ARBA" id="ARBA00004127"/>
    </source>
</evidence>
<feature type="domain" description="DUF202" evidence="6">
    <location>
        <begin position="27"/>
        <end position="101"/>
    </location>
</feature>
<keyword evidence="2 5" id="KW-0812">Transmembrane</keyword>
<keyword evidence="3 5" id="KW-1133">Transmembrane helix</keyword>
<organism evidence="7 8">
    <name type="scientific">Candidatus Accumulibacter affinis</name>
    <dbReference type="NCBI Taxonomy" id="2954384"/>
    <lineage>
        <taxon>Bacteria</taxon>
        <taxon>Pseudomonadati</taxon>
        <taxon>Pseudomonadota</taxon>
        <taxon>Betaproteobacteria</taxon>
        <taxon>Candidatus Accumulibacter</taxon>
    </lineage>
</organism>
<keyword evidence="4 5" id="KW-0472">Membrane</keyword>
<reference evidence="7 8" key="1">
    <citation type="submission" date="2020-10" db="EMBL/GenBank/DDBJ databases">
        <title>Connecting structure to function with the recovery of over 1000 high-quality activated sludge metagenome-assembled genomes encoding full-length rRNA genes using long-read sequencing.</title>
        <authorList>
            <person name="Singleton C.M."/>
            <person name="Petriglieri F."/>
            <person name="Kristensen J.M."/>
            <person name="Kirkegaard R.H."/>
            <person name="Michaelsen T.Y."/>
            <person name="Andersen M.H."/>
            <person name="Karst S.M."/>
            <person name="Dueholm M.S."/>
            <person name="Nielsen P.H."/>
            <person name="Albertsen M."/>
        </authorList>
    </citation>
    <scope>NUCLEOTIDE SEQUENCE [LARGE SCALE GENOMIC DNA]</scope>
    <source>
        <strain evidence="7">Fred_18-Q3-R57-64_BAT3C.720</strain>
    </source>
</reference>
<gene>
    <name evidence="7" type="ORF">IPK02_14925</name>
</gene>
<dbReference type="AlphaFoldDB" id="A0A935W5F0"/>
<evidence type="ECO:0000313" key="8">
    <source>
        <dbReference type="Proteomes" id="UP000706151"/>
    </source>
</evidence>
<evidence type="ECO:0000259" key="6">
    <source>
        <dbReference type="Pfam" id="PF02656"/>
    </source>
</evidence>